<sequence length="258" mass="28476">MKLLAATILVAGLTCFAERCGFESPPPEVMLKMKTELDNHDRIFMDHNDTYTIDTYIHVEVMNDAYAPAGFKFVLKSVDLLIDNALYTVEKWSKGEEGFQKALHKGTYGDLNLYLINALEGASGEIDGHCSLPNGLDLIYTETILDGCVFVVGSLPGGKDTNYNHGMTAVHETGHWLGLLHTFQGGCDGPGDGVNDTPAQFVPTKGCPKTNPNTCPDRPGLDPIHNYMNYASDQCMTEFTPGQIKRMRSAYDLYRRGR</sequence>
<feature type="chain" id="PRO_5034470884" evidence="9">
    <location>
        <begin position="18"/>
        <end position="258"/>
    </location>
</feature>
<evidence type="ECO:0000256" key="8">
    <source>
        <dbReference type="ARBA" id="ARBA00023157"/>
    </source>
</evidence>
<keyword evidence="12" id="KW-1185">Reference proteome</keyword>
<dbReference type="InterPro" id="IPR024079">
    <property type="entry name" value="MetalloPept_cat_dom_sf"/>
</dbReference>
<proteinExistence type="inferred from homology"/>
<evidence type="ECO:0000313" key="11">
    <source>
        <dbReference type="EMBL" id="KAF7192516.1"/>
    </source>
</evidence>
<comment type="caution">
    <text evidence="11">The sequence shown here is derived from an EMBL/GenBank/DDBJ whole genome shotgun (WGS) entry which is preliminary data.</text>
</comment>
<comment type="similarity">
    <text evidence="1">Belongs to the peptidase M43B family.</text>
</comment>
<dbReference type="GO" id="GO:0008237">
    <property type="term" value="F:metallopeptidase activity"/>
    <property type="evidence" value="ECO:0007669"/>
    <property type="project" value="UniProtKB-KW"/>
</dbReference>
<dbReference type="Proteomes" id="UP000660729">
    <property type="component" value="Unassembled WGS sequence"/>
</dbReference>
<dbReference type="GO" id="GO:0046872">
    <property type="term" value="F:metal ion binding"/>
    <property type="evidence" value="ECO:0007669"/>
    <property type="project" value="UniProtKB-KW"/>
</dbReference>
<feature type="domain" description="Peptidase M43 pregnancy-associated plasma-A" evidence="10">
    <location>
        <begin position="112"/>
        <end position="250"/>
    </location>
</feature>
<evidence type="ECO:0000256" key="3">
    <source>
        <dbReference type="ARBA" id="ARBA00022723"/>
    </source>
</evidence>
<dbReference type="SUPFAM" id="SSF55486">
    <property type="entry name" value="Metalloproteases ('zincins'), catalytic domain"/>
    <property type="match status" value="1"/>
</dbReference>
<keyword evidence="4 9" id="KW-0732">Signal</keyword>
<dbReference type="OrthoDB" id="536211at2759"/>
<keyword evidence="2 11" id="KW-0645">Protease</keyword>
<feature type="signal peptide" evidence="9">
    <location>
        <begin position="1"/>
        <end position="17"/>
    </location>
</feature>
<gene>
    <name evidence="11" type="ORF">HII31_06148</name>
</gene>
<reference evidence="11" key="1">
    <citation type="submission" date="2020-04" db="EMBL/GenBank/DDBJ databases">
        <title>Draft genome resource of the tomato pathogen Pseudocercospora fuligena.</title>
        <authorList>
            <person name="Zaccaron A."/>
        </authorList>
    </citation>
    <scope>NUCLEOTIDE SEQUENCE</scope>
    <source>
        <strain evidence="11">PF001</strain>
    </source>
</reference>
<evidence type="ECO:0000256" key="1">
    <source>
        <dbReference type="ARBA" id="ARBA00008721"/>
    </source>
</evidence>
<dbReference type="Pfam" id="PF05572">
    <property type="entry name" value="Peptidase_M43"/>
    <property type="match status" value="1"/>
</dbReference>
<evidence type="ECO:0000256" key="2">
    <source>
        <dbReference type="ARBA" id="ARBA00022670"/>
    </source>
</evidence>
<keyword evidence="6" id="KW-0862">Zinc</keyword>
<evidence type="ECO:0000259" key="10">
    <source>
        <dbReference type="Pfam" id="PF05572"/>
    </source>
</evidence>
<evidence type="ECO:0000256" key="4">
    <source>
        <dbReference type="ARBA" id="ARBA00022729"/>
    </source>
</evidence>
<evidence type="ECO:0000256" key="5">
    <source>
        <dbReference type="ARBA" id="ARBA00022801"/>
    </source>
</evidence>
<organism evidence="11 12">
    <name type="scientific">Pseudocercospora fuligena</name>
    <dbReference type="NCBI Taxonomy" id="685502"/>
    <lineage>
        <taxon>Eukaryota</taxon>
        <taxon>Fungi</taxon>
        <taxon>Dikarya</taxon>
        <taxon>Ascomycota</taxon>
        <taxon>Pezizomycotina</taxon>
        <taxon>Dothideomycetes</taxon>
        <taxon>Dothideomycetidae</taxon>
        <taxon>Mycosphaerellales</taxon>
        <taxon>Mycosphaerellaceae</taxon>
        <taxon>Pseudocercospora</taxon>
    </lineage>
</organism>
<dbReference type="Gene3D" id="3.40.390.10">
    <property type="entry name" value="Collagenase (Catalytic Domain)"/>
    <property type="match status" value="1"/>
</dbReference>
<dbReference type="AlphaFoldDB" id="A0A8H6RLY3"/>
<keyword evidence="5" id="KW-0378">Hydrolase</keyword>
<evidence type="ECO:0000313" key="12">
    <source>
        <dbReference type="Proteomes" id="UP000660729"/>
    </source>
</evidence>
<dbReference type="PANTHER" id="PTHR47466:SF1">
    <property type="entry name" value="METALLOPROTEASE MEP1 (AFU_ORTHOLOGUE AFUA_1G07730)-RELATED"/>
    <property type="match status" value="1"/>
</dbReference>
<dbReference type="InterPro" id="IPR008754">
    <property type="entry name" value="Peptidase_M43"/>
</dbReference>
<dbReference type="PANTHER" id="PTHR47466">
    <property type="match status" value="1"/>
</dbReference>
<dbReference type="EMBL" id="JABCIY010000121">
    <property type="protein sequence ID" value="KAF7192516.1"/>
    <property type="molecule type" value="Genomic_DNA"/>
</dbReference>
<accession>A0A8H6RLY3</accession>
<evidence type="ECO:0000256" key="9">
    <source>
        <dbReference type="SAM" id="SignalP"/>
    </source>
</evidence>
<keyword evidence="7 11" id="KW-0482">Metalloprotease</keyword>
<evidence type="ECO:0000256" key="7">
    <source>
        <dbReference type="ARBA" id="ARBA00023049"/>
    </source>
</evidence>
<keyword evidence="3" id="KW-0479">Metal-binding</keyword>
<evidence type="ECO:0000256" key="6">
    <source>
        <dbReference type="ARBA" id="ARBA00022833"/>
    </source>
</evidence>
<dbReference type="CDD" id="cd04275">
    <property type="entry name" value="ZnMc_pappalysin_like"/>
    <property type="match status" value="1"/>
</dbReference>
<dbReference type="GO" id="GO:0006508">
    <property type="term" value="P:proteolysis"/>
    <property type="evidence" value="ECO:0007669"/>
    <property type="project" value="UniProtKB-KW"/>
</dbReference>
<protein>
    <submittedName>
        <fullName evidence="11">Extracellular metalloprotease</fullName>
    </submittedName>
</protein>
<keyword evidence="8" id="KW-1015">Disulfide bond</keyword>
<name>A0A8H6RLY3_9PEZI</name>